<feature type="domain" description="Transmembrane protein TMEM132 sixth" evidence="12">
    <location>
        <begin position="657"/>
        <end position="772"/>
    </location>
</feature>
<evidence type="ECO:0000259" key="8">
    <source>
        <dbReference type="Pfam" id="PF15706"/>
    </source>
</evidence>
<dbReference type="Pfam" id="PF16070">
    <property type="entry name" value="Ig_TMEM132_4th"/>
    <property type="match status" value="1"/>
</dbReference>
<dbReference type="Pfam" id="PF23487">
    <property type="entry name" value="Ig_TMEM132_6th"/>
    <property type="match status" value="1"/>
</dbReference>
<accession>A0AAN9AI91</accession>
<evidence type="ECO:0000313" key="14">
    <source>
        <dbReference type="Proteomes" id="UP001374579"/>
    </source>
</evidence>
<feature type="transmembrane region" description="Helical" evidence="7">
    <location>
        <begin position="899"/>
        <end position="922"/>
    </location>
</feature>
<dbReference type="PANTHER" id="PTHR13388">
    <property type="entry name" value="DETONATOR, ISOFORM E"/>
    <property type="match status" value="1"/>
</dbReference>
<dbReference type="EMBL" id="JBAMIC010004070">
    <property type="protein sequence ID" value="KAK7087418.1"/>
    <property type="molecule type" value="Genomic_DNA"/>
</dbReference>
<evidence type="ECO:0000313" key="13">
    <source>
        <dbReference type="EMBL" id="KAK7087418.1"/>
    </source>
</evidence>
<keyword evidence="4 7" id="KW-1133">Transmembrane helix</keyword>
<dbReference type="Pfam" id="PF23039">
    <property type="entry name" value="TMEM132_3rd"/>
    <property type="match status" value="1"/>
</dbReference>
<dbReference type="InterPro" id="IPR026307">
    <property type="entry name" value="TMEM132"/>
</dbReference>
<sequence>MEYKGGTVFVWIFVLIGTLCGVEINFEDRKDGYFLKPVYSRYRPAEDNVERETFILTHPAELYKLRASLGPFDVYQAVPSDFVVGSYSADSGGLEDHQGPKSMHRQIIYNMDVSAHLVVDKLFLRQPLLQVLIHAQPLIGRKKQDLIYSYYGYSQQWCGQLFVQHGTEQFSSVCVLNEDNDACVAGIHLPESWWRHNSTQVSVYYDISRVEENQECASASNTIIPARSLANSTNTQRKFIATVPLVEEDMAYQEEKDQDLIFRIPTRGYQRGTRFEVPVLLERNSGLQVFVVRVKVRHGLRVIAALPGEDSAWNIYFENNSKQRSASVTAYVKDSFKYTKSTRIEEIMRWQFEVEEEADESVAGRIVWTVDYEKNGLSRNSYFPPQDSRISAKITVLGEHPEKIVTVFKETELLNTATLTGKREEYPLRVFAISSVNKVRDVSLYSDCFSTDSDVLRVSKDCKSVFLDGNETRGSENVTIVVRVGGHSTQLPLRVWVPDNRLDVEMSDTKLSRIRGWSIPSHTQRRKRSVDFGLLTHTPVIKKGKSQRSSSSSPVTTGRTGRSHCELRMQQSTVDVFTRFVIDTDTGRRYYRGKKVYLRITDLVQQKLRVADPDIASIKGTVVRGHLPGRTEIQVLSAAGHVVGSRKMRVGRGRVELTGMVVRVVSGLALQISKHRHLPGAFSATAILDEKLVARQQDAILDITLQYSDGTEMPLQHVSPEHFDLKVQSLNTHVVHVPSQPRSTAQPGIRAIGVGRGKLVKVVMRQPAASCQYRRRPLAFDYVNIQVDFTKDSNAMGRVQSDAFFDNNRASDRWEAEEKKKDSKFDSVPADIDTHFLNKEDYFKNQHDKFPVLQASRPHDPKVIPVEIAFDNMEEKKKPPRQEALEQAIDTGSGSPKPFVIGMYVMVSVFFVVTVNCVLFTYRYYRRKRLPKGGTGQQGSVSNAKDWVWIGRATLERNNAHNTRCSHTLMPEEDFNGNQMLVHPPSSGSGSNPSSAPNSNRNSTVSTYEGSECSIRITSNPLRDSAGDIGFNEAEWDYEKLGMTYEQLMDYFENLKESSA</sequence>
<dbReference type="AlphaFoldDB" id="A0AAN9AI91"/>
<evidence type="ECO:0000256" key="2">
    <source>
        <dbReference type="ARBA" id="ARBA00006166"/>
    </source>
</evidence>
<feature type="region of interest" description="Disordered" evidence="6">
    <location>
        <begin position="543"/>
        <end position="564"/>
    </location>
</feature>
<feature type="domain" description="Transmembrane protein family 132 fourth" evidence="9">
    <location>
        <begin position="404"/>
        <end position="499"/>
    </location>
</feature>
<comment type="subcellular location">
    <subcellularLocation>
        <location evidence="1">Membrane</location>
        <topology evidence="1">Single-pass type I membrane protein</topology>
    </subcellularLocation>
</comment>
<evidence type="ECO:0000256" key="5">
    <source>
        <dbReference type="ARBA" id="ARBA00023136"/>
    </source>
</evidence>
<evidence type="ECO:0000256" key="3">
    <source>
        <dbReference type="ARBA" id="ARBA00022692"/>
    </source>
</evidence>
<evidence type="ECO:0000259" key="10">
    <source>
        <dbReference type="Pfam" id="PF23039"/>
    </source>
</evidence>
<evidence type="ECO:0000256" key="7">
    <source>
        <dbReference type="SAM" id="Phobius"/>
    </source>
</evidence>
<dbReference type="InterPro" id="IPR031436">
    <property type="entry name" value="TMEM132_C"/>
</dbReference>
<evidence type="ECO:0000259" key="9">
    <source>
        <dbReference type="Pfam" id="PF16070"/>
    </source>
</evidence>
<feature type="domain" description="Transmembrane protein TMEM132 C-terminal" evidence="8">
    <location>
        <begin position="877"/>
        <end position="954"/>
    </location>
</feature>
<evidence type="ECO:0000259" key="11">
    <source>
        <dbReference type="Pfam" id="PF23486"/>
    </source>
</evidence>
<gene>
    <name evidence="13" type="ORF">V1264_021474</name>
</gene>
<evidence type="ECO:0000256" key="4">
    <source>
        <dbReference type="ARBA" id="ARBA00022989"/>
    </source>
</evidence>
<reference evidence="13 14" key="1">
    <citation type="submission" date="2024-02" db="EMBL/GenBank/DDBJ databases">
        <title>Chromosome-scale genome assembly of the rough periwinkle Littorina saxatilis.</title>
        <authorList>
            <person name="De Jode A."/>
            <person name="Faria R."/>
            <person name="Formenti G."/>
            <person name="Sims Y."/>
            <person name="Smith T.P."/>
            <person name="Tracey A."/>
            <person name="Wood J.M.D."/>
            <person name="Zagrodzka Z.B."/>
            <person name="Johannesson K."/>
            <person name="Butlin R.K."/>
            <person name="Leder E.H."/>
        </authorList>
    </citation>
    <scope>NUCLEOTIDE SEQUENCE [LARGE SCALE GENOMIC DNA]</scope>
    <source>
        <strain evidence="13">Snail1</strain>
        <tissue evidence="13">Muscle</tissue>
    </source>
</reference>
<feature type="compositionally biased region" description="Low complexity" evidence="6">
    <location>
        <begin position="547"/>
        <end position="560"/>
    </location>
</feature>
<protein>
    <submittedName>
        <fullName evidence="13">Uncharacterized protein</fullName>
    </submittedName>
</protein>
<proteinExistence type="inferred from homology"/>
<keyword evidence="5 7" id="KW-0472">Membrane</keyword>
<dbReference type="InterPro" id="IPR031437">
    <property type="entry name" value="Ig_TMEM132_4th"/>
</dbReference>
<evidence type="ECO:0000256" key="1">
    <source>
        <dbReference type="ARBA" id="ARBA00004479"/>
    </source>
</evidence>
<feature type="domain" description="Transmembrane protein TMEM132 cohesin-like" evidence="10">
    <location>
        <begin position="257"/>
        <end position="376"/>
    </location>
</feature>
<dbReference type="PANTHER" id="PTHR13388:SF11">
    <property type="entry name" value="DETONATOR, ISOFORM E"/>
    <property type="match status" value="1"/>
</dbReference>
<feature type="domain" description="Transmembrane protein TMEM132 fifth" evidence="11">
    <location>
        <begin position="504"/>
        <end position="652"/>
    </location>
</feature>
<dbReference type="InterPro" id="IPR055423">
    <property type="entry name" value="Ig_TMEM132_5th"/>
</dbReference>
<dbReference type="Proteomes" id="UP001374579">
    <property type="component" value="Unassembled WGS sequence"/>
</dbReference>
<organism evidence="13 14">
    <name type="scientific">Littorina saxatilis</name>
    <dbReference type="NCBI Taxonomy" id="31220"/>
    <lineage>
        <taxon>Eukaryota</taxon>
        <taxon>Metazoa</taxon>
        <taxon>Spiralia</taxon>
        <taxon>Lophotrochozoa</taxon>
        <taxon>Mollusca</taxon>
        <taxon>Gastropoda</taxon>
        <taxon>Caenogastropoda</taxon>
        <taxon>Littorinimorpha</taxon>
        <taxon>Littorinoidea</taxon>
        <taxon>Littorinidae</taxon>
        <taxon>Littorina</taxon>
    </lineage>
</organism>
<keyword evidence="3 7" id="KW-0812">Transmembrane</keyword>
<dbReference type="InterPro" id="IPR055421">
    <property type="entry name" value="TMEM132_3rd"/>
</dbReference>
<evidence type="ECO:0000259" key="12">
    <source>
        <dbReference type="Pfam" id="PF23487"/>
    </source>
</evidence>
<feature type="region of interest" description="Disordered" evidence="6">
    <location>
        <begin position="975"/>
        <end position="1010"/>
    </location>
</feature>
<evidence type="ECO:0000256" key="6">
    <source>
        <dbReference type="SAM" id="MobiDB-lite"/>
    </source>
</evidence>
<feature type="compositionally biased region" description="Low complexity" evidence="6">
    <location>
        <begin position="984"/>
        <end position="1003"/>
    </location>
</feature>
<dbReference type="Pfam" id="PF15706">
    <property type="entry name" value="TMEM132_C"/>
    <property type="match status" value="1"/>
</dbReference>
<dbReference type="InterPro" id="IPR055424">
    <property type="entry name" value="Ig_TMEM132_6th"/>
</dbReference>
<name>A0AAN9AI91_9CAEN</name>
<comment type="caution">
    <text evidence="13">The sequence shown here is derived from an EMBL/GenBank/DDBJ whole genome shotgun (WGS) entry which is preliminary data.</text>
</comment>
<dbReference type="GO" id="GO:0016020">
    <property type="term" value="C:membrane"/>
    <property type="evidence" value="ECO:0007669"/>
    <property type="project" value="UniProtKB-SubCell"/>
</dbReference>
<keyword evidence="14" id="KW-1185">Reference proteome</keyword>
<comment type="similarity">
    <text evidence="2">Belongs to the TMEM132 family.</text>
</comment>
<dbReference type="Pfam" id="PF23486">
    <property type="entry name" value="Ig_TMEM132_5th"/>
    <property type="match status" value="1"/>
</dbReference>